<dbReference type="VEuPathDB" id="FungiDB:ASPGLDRAFT_994284"/>
<evidence type="ECO:0000313" key="1">
    <source>
        <dbReference type="EMBL" id="OJJ87793.1"/>
    </source>
</evidence>
<dbReference type="EMBL" id="KV878890">
    <property type="protein sequence ID" value="OJJ87793.1"/>
    <property type="molecule type" value="Genomic_DNA"/>
</dbReference>
<dbReference type="RefSeq" id="XP_022404476.1">
    <property type="nucleotide sequence ID" value="XM_022550637.1"/>
</dbReference>
<dbReference type="AlphaFoldDB" id="A0A1L9VV44"/>
<organism evidence="1 2">
    <name type="scientific">Aspergillus glaucus CBS 516.65</name>
    <dbReference type="NCBI Taxonomy" id="1160497"/>
    <lineage>
        <taxon>Eukaryota</taxon>
        <taxon>Fungi</taxon>
        <taxon>Dikarya</taxon>
        <taxon>Ascomycota</taxon>
        <taxon>Pezizomycotina</taxon>
        <taxon>Eurotiomycetes</taxon>
        <taxon>Eurotiomycetidae</taxon>
        <taxon>Eurotiales</taxon>
        <taxon>Aspergillaceae</taxon>
        <taxon>Aspergillus</taxon>
        <taxon>Aspergillus subgen. Aspergillus</taxon>
    </lineage>
</organism>
<accession>A0A1L9VV44</accession>
<name>A0A1L9VV44_ASPGL</name>
<proteinExistence type="predicted"/>
<dbReference type="OrthoDB" id="3546042at2759"/>
<dbReference type="Proteomes" id="UP000184300">
    <property type="component" value="Unassembled WGS sequence"/>
</dbReference>
<dbReference type="GeneID" id="34466897"/>
<protein>
    <submittedName>
        <fullName evidence="1">Uncharacterized protein</fullName>
    </submittedName>
</protein>
<evidence type="ECO:0000313" key="2">
    <source>
        <dbReference type="Proteomes" id="UP000184300"/>
    </source>
</evidence>
<gene>
    <name evidence="1" type="ORF">ASPGLDRAFT_994284</name>
</gene>
<sequence length="131" mass="14667">MEVGLIILCVNMHVHLGIMKWARKVHNLSKYPGKPIATMRQLAVMPASRLWCGFFCLADYSEKKLNWGCNTNWEAMQVQTGGTPQDLGCNHCQKGHGLFQSCMVMEGKHKGSCAMESTFVPKYLVLCSCLI</sequence>
<keyword evidence="2" id="KW-1185">Reference proteome</keyword>
<dbReference type="Pfam" id="PF12511">
    <property type="entry name" value="DUF3716"/>
    <property type="match status" value="1"/>
</dbReference>
<dbReference type="InterPro" id="IPR022190">
    <property type="entry name" value="DUF3716"/>
</dbReference>
<reference evidence="2" key="1">
    <citation type="journal article" date="2017" name="Genome Biol.">
        <title>Comparative genomics reveals high biological diversity and specific adaptations in the industrially and medically important fungal genus Aspergillus.</title>
        <authorList>
            <person name="de Vries R.P."/>
            <person name="Riley R."/>
            <person name="Wiebenga A."/>
            <person name="Aguilar-Osorio G."/>
            <person name="Amillis S."/>
            <person name="Uchima C.A."/>
            <person name="Anderluh G."/>
            <person name="Asadollahi M."/>
            <person name="Askin M."/>
            <person name="Barry K."/>
            <person name="Battaglia E."/>
            <person name="Bayram O."/>
            <person name="Benocci T."/>
            <person name="Braus-Stromeyer S.A."/>
            <person name="Caldana C."/>
            <person name="Canovas D."/>
            <person name="Cerqueira G.C."/>
            <person name="Chen F."/>
            <person name="Chen W."/>
            <person name="Choi C."/>
            <person name="Clum A."/>
            <person name="Dos Santos R.A."/>
            <person name="Damasio A.R."/>
            <person name="Diallinas G."/>
            <person name="Emri T."/>
            <person name="Fekete E."/>
            <person name="Flipphi M."/>
            <person name="Freyberg S."/>
            <person name="Gallo A."/>
            <person name="Gournas C."/>
            <person name="Habgood R."/>
            <person name="Hainaut M."/>
            <person name="Harispe M.L."/>
            <person name="Henrissat B."/>
            <person name="Hilden K.S."/>
            <person name="Hope R."/>
            <person name="Hossain A."/>
            <person name="Karabika E."/>
            <person name="Karaffa L."/>
            <person name="Karanyi Z."/>
            <person name="Krasevec N."/>
            <person name="Kuo A."/>
            <person name="Kusch H."/>
            <person name="LaButti K."/>
            <person name="Lagendijk E.L."/>
            <person name="Lapidus A."/>
            <person name="Levasseur A."/>
            <person name="Lindquist E."/>
            <person name="Lipzen A."/>
            <person name="Logrieco A.F."/>
            <person name="MacCabe A."/>
            <person name="Maekelae M.R."/>
            <person name="Malavazi I."/>
            <person name="Melin P."/>
            <person name="Meyer V."/>
            <person name="Mielnichuk N."/>
            <person name="Miskei M."/>
            <person name="Molnar A.P."/>
            <person name="Mule G."/>
            <person name="Ngan C.Y."/>
            <person name="Orejas M."/>
            <person name="Orosz E."/>
            <person name="Ouedraogo J.P."/>
            <person name="Overkamp K.M."/>
            <person name="Park H.-S."/>
            <person name="Perrone G."/>
            <person name="Piumi F."/>
            <person name="Punt P.J."/>
            <person name="Ram A.F."/>
            <person name="Ramon A."/>
            <person name="Rauscher S."/>
            <person name="Record E."/>
            <person name="Riano-Pachon D.M."/>
            <person name="Robert V."/>
            <person name="Roehrig J."/>
            <person name="Ruller R."/>
            <person name="Salamov A."/>
            <person name="Salih N.S."/>
            <person name="Samson R.A."/>
            <person name="Sandor E."/>
            <person name="Sanguinetti M."/>
            <person name="Schuetze T."/>
            <person name="Sepcic K."/>
            <person name="Shelest E."/>
            <person name="Sherlock G."/>
            <person name="Sophianopoulou V."/>
            <person name="Squina F.M."/>
            <person name="Sun H."/>
            <person name="Susca A."/>
            <person name="Todd R.B."/>
            <person name="Tsang A."/>
            <person name="Unkles S.E."/>
            <person name="van de Wiele N."/>
            <person name="van Rossen-Uffink D."/>
            <person name="Oliveira J.V."/>
            <person name="Vesth T.C."/>
            <person name="Visser J."/>
            <person name="Yu J.-H."/>
            <person name="Zhou M."/>
            <person name="Andersen M.R."/>
            <person name="Archer D.B."/>
            <person name="Baker S.E."/>
            <person name="Benoit I."/>
            <person name="Brakhage A.A."/>
            <person name="Braus G.H."/>
            <person name="Fischer R."/>
            <person name="Frisvad J.C."/>
            <person name="Goldman G.H."/>
            <person name="Houbraken J."/>
            <person name="Oakley B."/>
            <person name="Pocsi I."/>
            <person name="Scazzocchio C."/>
            <person name="Seiboth B."/>
            <person name="vanKuyk P.A."/>
            <person name="Wortman J."/>
            <person name="Dyer P.S."/>
            <person name="Grigoriev I.V."/>
        </authorList>
    </citation>
    <scope>NUCLEOTIDE SEQUENCE [LARGE SCALE GENOMIC DNA]</scope>
    <source>
        <strain evidence="2">CBS 516.65</strain>
    </source>
</reference>